<feature type="compositionally biased region" description="Pro residues" evidence="1">
    <location>
        <begin position="109"/>
        <end position="124"/>
    </location>
</feature>
<feature type="domain" description="SCP" evidence="2">
    <location>
        <begin position="137"/>
        <end position="248"/>
    </location>
</feature>
<gene>
    <name evidence="3" type="ORF">SAMN05216410_0563</name>
</gene>
<dbReference type="OrthoDB" id="68195at2"/>
<feature type="region of interest" description="Disordered" evidence="1">
    <location>
        <begin position="53"/>
        <end position="130"/>
    </location>
</feature>
<dbReference type="InterPro" id="IPR014044">
    <property type="entry name" value="CAP_dom"/>
</dbReference>
<dbReference type="STRING" id="1814289.SAMN05216410_0563"/>
<dbReference type="InterPro" id="IPR035940">
    <property type="entry name" value="CAP_sf"/>
</dbReference>
<evidence type="ECO:0000313" key="3">
    <source>
        <dbReference type="EMBL" id="SDB86703.1"/>
    </source>
</evidence>
<protein>
    <submittedName>
        <fullName evidence="3">Uncharacterized conserved protein YkwD, contains CAP (CSP/antigen 5/PR1) domain</fullName>
    </submittedName>
</protein>
<dbReference type="PANTHER" id="PTHR31157:SF1">
    <property type="entry name" value="SCP DOMAIN-CONTAINING PROTEIN"/>
    <property type="match status" value="1"/>
</dbReference>
<dbReference type="SUPFAM" id="SSF55797">
    <property type="entry name" value="PR-1-like"/>
    <property type="match status" value="1"/>
</dbReference>
<evidence type="ECO:0000259" key="2">
    <source>
        <dbReference type="Pfam" id="PF00188"/>
    </source>
</evidence>
<dbReference type="CDD" id="cd05379">
    <property type="entry name" value="CAP_bacterial"/>
    <property type="match status" value="1"/>
</dbReference>
<name>A0A1G6GXR2_9MICO</name>
<dbReference type="PROSITE" id="PS51257">
    <property type="entry name" value="PROKAR_LIPOPROTEIN"/>
    <property type="match status" value="1"/>
</dbReference>
<evidence type="ECO:0000256" key="1">
    <source>
        <dbReference type="SAM" id="MobiDB-lite"/>
    </source>
</evidence>
<dbReference type="Proteomes" id="UP000199039">
    <property type="component" value="Unassembled WGS sequence"/>
</dbReference>
<dbReference type="RefSeq" id="WP_093180608.1">
    <property type="nucleotide sequence ID" value="NZ_FMYH01000001.1"/>
</dbReference>
<sequence length="251" mass="25337">MTIGRSGRLARHPRAVVLVLVALLALSGCTVDEHASADELMVVTVTHRPVVTASPTPAATPAPEPAPEPTVEATPEPVPTVDPAPVPAEPLPAAEPVKQSPKAKQPAAAPAPAPVVDAPPPSPSASPSTGGAQALFSALNAARSSAGLAPLAYSASLESIASNWSASMSATASMSHNPNTSGQIPGAWTSWGENVGYAGGYADNAGTIHTAWMNSSGHRDNILRTSFTQVGIGYVVDATGVAWATQVFAGY</sequence>
<feature type="compositionally biased region" description="Low complexity" evidence="1">
    <location>
        <begin position="91"/>
        <end position="108"/>
    </location>
</feature>
<organism evidence="3 4">
    <name type="scientific">Sanguibacter gelidistatuariae</name>
    <dbReference type="NCBI Taxonomy" id="1814289"/>
    <lineage>
        <taxon>Bacteria</taxon>
        <taxon>Bacillati</taxon>
        <taxon>Actinomycetota</taxon>
        <taxon>Actinomycetes</taxon>
        <taxon>Micrococcales</taxon>
        <taxon>Sanguibacteraceae</taxon>
        <taxon>Sanguibacter</taxon>
    </lineage>
</organism>
<evidence type="ECO:0000313" key="4">
    <source>
        <dbReference type="Proteomes" id="UP000199039"/>
    </source>
</evidence>
<accession>A0A1G6GXR2</accession>
<feature type="compositionally biased region" description="Pro residues" evidence="1">
    <location>
        <begin position="76"/>
        <end position="90"/>
    </location>
</feature>
<reference evidence="3 4" key="1">
    <citation type="submission" date="2016-09" db="EMBL/GenBank/DDBJ databases">
        <authorList>
            <person name="Capua I."/>
            <person name="De Benedictis P."/>
            <person name="Joannis T."/>
            <person name="Lombin L.H."/>
            <person name="Cattoli G."/>
        </authorList>
    </citation>
    <scope>NUCLEOTIDE SEQUENCE [LARGE SCALE GENOMIC DNA]</scope>
    <source>
        <strain evidence="3 4">ISLP-3</strain>
    </source>
</reference>
<dbReference type="Gene3D" id="3.40.33.10">
    <property type="entry name" value="CAP"/>
    <property type="match status" value="1"/>
</dbReference>
<feature type="compositionally biased region" description="Pro residues" evidence="1">
    <location>
        <begin position="58"/>
        <end position="68"/>
    </location>
</feature>
<proteinExistence type="predicted"/>
<dbReference type="AlphaFoldDB" id="A0A1G6GXR2"/>
<keyword evidence="4" id="KW-1185">Reference proteome</keyword>
<dbReference type="EMBL" id="FMYH01000001">
    <property type="protein sequence ID" value="SDB86703.1"/>
    <property type="molecule type" value="Genomic_DNA"/>
</dbReference>
<dbReference type="Pfam" id="PF00188">
    <property type="entry name" value="CAP"/>
    <property type="match status" value="1"/>
</dbReference>
<dbReference type="PANTHER" id="PTHR31157">
    <property type="entry name" value="SCP DOMAIN-CONTAINING PROTEIN"/>
    <property type="match status" value="1"/>
</dbReference>